<gene>
    <name evidence="13" type="ORF">THARTR1_09550</name>
</gene>
<evidence type="ECO:0000256" key="12">
    <source>
        <dbReference type="SAM" id="MobiDB-lite"/>
    </source>
</evidence>
<dbReference type="Pfam" id="PF03098">
    <property type="entry name" value="An_peroxidase"/>
    <property type="match status" value="1"/>
</dbReference>
<proteinExistence type="predicted"/>
<dbReference type="SUPFAM" id="SSF48264">
    <property type="entry name" value="Cytochrome P450"/>
    <property type="match status" value="1"/>
</dbReference>
<sequence length="1283" mass="143659">MSSNDKFQDGEAYQESRQKTPASLLAKPLSHLNDYANMRSQTSLADIASLIPEITQKGVPLDDRKGTTEKLIGMLTTLPSTSDNRTQITNKFITTLWENLQHPPLSYVGSDVKYEVVNSNEPTHKRKSDDGDSIEFKVPDSDVILREHIPREPDSLHQYRMPDGSFNNILQPNLGKAGTAYAKTVRPEKCLHGVKPDPGLLFDLLMARDEETFKENPAGISSMLFYHASIIIHDIFRTNRMDMNKSDVSSYLDLAPLYGSSLKDQLEVRTMKEGKLKPDTFHEKRLLGQPAGVNVMLVLYSRFHNYVADILLKINENGRFTLACTPNASPEDKARAMAKQDHDLFNTARLIVGGLYINICLHDYLRAITNTHHSASDWTLDPRVEISNQAGGESVPRGVGNQVSVEFNLLYRFHACISQKDERWINNFFLKLFPGRSAENLKDISWTDLGQALVTFEKSIPKDPSLRTFDGLQRQADGRFKDEDLVRILKEAMDDPAGVFGARMVPKALKIVEILGINQARKWQVASLNEFREFFGLKRYEKFTDINSDTEIAGILEKLYTSPDMVELYPGLMIEDIKPARAPGCGICPTYTVGRAVLSDAITLVRSDRFNTIDYTPANLTNWGYNEVRQDYKTLGGSMLYKLIQRGVPGWFPYNSVAVMQPMYTKKANIQIAKELKTLDQYTLDDPKQPAKPVVLFTSASIKQVLGNPDKFVVPWLQPLNSLFSGKKDVSWFMLAGDRAQNLEHRASWAKAMGELPDLLKAVTDLIAGVGKELIQKESFTLGQGLDQIDLIRDVAIPLNTRLLADLFYFDLKSNDNERGSLTTVELYRHLLNIRIWGVNNNDPGQAWNRRRRAQESVQTIIETTRKLVDAVKSRGNGRYFTHRKTNSGTDPKPGSLRFHGLKIVEKLLDQGNSPEQVVDNLWLTAFGGVGVPVTALYEVMEFFLRPENASIWAQVQALAQEGDLEKLQAYVVEAQRLTSSQRNVRIAVQPIELEGKSIQAGNVVVMMLGEAGRNPLEVPNAKEFDAMREKNAVTAFSYGQHECLAKHIGLAFITGVVKLAANLKQLRPAPGQMGQVKTIRVGTEKAYLNDSWSYLGFDASSKFPPFLPWKLHFNGHGKGTFQGERVPTKLMDMQQYYFLLQKPKDQLLTAKTESIDPNVDEGATSPATIHVQEEHSIKSRPKHNANLNTIDSKGEFPLYGAAAGGHYDNVKSLLEQGANPSLSTPYGWTSLHWAAGNGHENVVKILLAYGAEVNPRSDTYKTPLGMAKTDSIYQLLKQHGAQ</sequence>
<dbReference type="Pfam" id="PF12796">
    <property type="entry name" value="Ank_2"/>
    <property type="match status" value="1"/>
</dbReference>
<organism evidence="13 14">
    <name type="scientific">Trichoderma harzianum</name>
    <name type="common">Hypocrea lixii</name>
    <dbReference type="NCBI Taxonomy" id="5544"/>
    <lineage>
        <taxon>Eukaryota</taxon>
        <taxon>Fungi</taxon>
        <taxon>Dikarya</taxon>
        <taxon>Ascomycota</taxon>
        <taxon>Pezizomycotina</taxon>
        <taxon>Sordariomycetes</taxon>
        <taxon>Hypocreomycetidae</taxon>
        <taxon>Hypocreales</taxon>
        <taxon>Hypocreaceae</taxon>
        <taxon>Trichoderma</taxon>
    </lineage>
</organism>
<dbReference type="InterPro" id="IPR036396">
    <property type="entry name" value="Cyt_P450_sf"/>
</dbReference>
<evidence type="ECO:0000256" key="6">
    <source>
        <dbReference type="ARBA" id="ARBA00022964"/>
    </source>
</evidence>
<keyword evidence="9" id="KW-0413">Isomerase</keyword>
<evidence type="ECO:0000256" key="4">
    <source>
        <dbReference type="ARBA" id="ARBA00022559"/>
    </source>
</evidence>
<keyword evidence="11" id="KW-0040">ANK repeat</keyword>
<evidence type="ECO:0000313" key="14">
    <source>
        <dbReference type="Proteomes" id="UP000236290"/>
    </source>
</evidence>
<dbReference type="InterPro" id="IPR050783">
    <property type="entry name" value="Oxylipin_biosynth_metab"/>
</dbReference>
<dbReference type="InterPro" id="IPR019791">
    <property type="entry name" value="Haem_peroxidase_animal"/>
</dbReference>
<protein>
    <recommendedName>
        <fullName evidence="3">linoleate 8R-lipoxygenase</fullName>
        <ecNumber evidence="3">1.13.11.60</ecNumber>
    </recommendedName>
</protein>
<feature type="compositionally biased region" description="Basic and acidic residues" evidence="12">
    <location>
        <begin position="1"/>
        <end position="18"/>
    </location>
</feature>
<dbReference type="PROSITE" id="PS50088">
    <property type="entry name" value="ANK_REPEAT"/>
    <property type="match status" value="2"/>
</dbReference>
<dbReference type="Proteomes" id="UP000236290">
    <property type="component" value="Unassembled WGS sequence"/>
</dbReference>
<dbReference type="PROSITE" id="PS00086">
    <property type="entry name" value="CYTOCHROME_P450"/>
    <property type="match status" value="1"/>
</dbReference>
<dbReference type="PRINTS" id="PR00457">
    <property type="entry name" value="ANPEROXIDASE"/>
</dbReference>
<comment type="subunit">
    <text evidence="2">Homotetramer.</text>
</comment>
<dbReference type="GO" id="GO:0020037">
    <property type="term" value="F:heme binding"/>
    <property type="evidence" value="ECO:0007669"/>
    <property type="project" value="InterPro"/>
</dbReference>
<dbReference type="InterPro" id="IPR037120">
    <property type="entry name" value="Haem_peroxidase_sf_animal"/>
</dbReference>
<keyword evidence="5 10" id="KW-0479">Metal-binding</keyword>
<feature type="binding site" description="axial binding residue" evidence="10">
    <location>
        <position position="414"/>
    </location>
    <ligand>
        <name>heme b</name>
        <dbReference type="ChEBI" id="CHEBI:60344"/>
    </ligand>
    <ligandPart>
        <name>Fe</name>
        <dbReference type="ChEBI" id="CHEBI:18248"/>
    </ligandPart>
</feature>
<comment type="caution">
    <text evidence="13">The sequence shown here is derived from an EMBL/GenBank/DDBJ whole genome shotgun (WGS) entry which is preliminary data.</text>
</comment>
<dbReference type="InterPro" id="IPR002110">
    <property type="entry name" value="Ankyrin_rpt"/>
</dbReference>
<dbReference type="InterPro" id="IPR001128">
    <property type="entry name" value="Cyt_P450"/>
</dbReference>
<dbReference type="Gene3D" id="1.25.40.20">
    <property type="entry name" value="Ankyrin repeat-containing domain"/>
    <property type="match status" value="2"/>
</dbReference>
<evidence type="ECO:0000256" key="1">
    <source>
        <dbReference type="ARBA" id="ARBA00000699"/>
    </source>
</evidence>
<evidence type="ECO:0000256" key="5">
    <source>
        <dbReference type="ARBA" id="ARBA00022723"/>
    </source>
</evidence>
<dbReference type="EC" id="1.13.11.60" evidence="3"/>
<keyword evidence="10" id="KW-0349">Heme</keyword>
<evidence type="ECO:0000256" key="7">
    <source>
        <dbReference type="ARBA" id="ARBA00023002"/>
    </source>
</evidence>
<dbReference type="GO" id="GO:0052878">
    <property type="term" value="F:linoleate 8R-lipoxygenase activity"/>
    <property type="evidence" value="ECO:0007669"/>
    <property type="project" value="UniProtKB-EC"/>
</dbReference>
<evidence type="ECO:0000313" key="13">
    <source>
        <dbReference type="EMBL" id="PNP49782.1"/>
    </source>
</evidence>
<dbReference type="OrthoDB" id="823504at2759"/>
<evidence type="ECO:0000256" key="9">
    <source>
        <dbReference type="ARBA" id="ARBA00023235"/>
    </source>
</evidence>
<reference evidence="13 14" key="1">
    <citation type="submission" date="2017-02" db="EMBL/GenBank/DDBJ databases">
        <title>Genomes of Trichoderma spp. with biocontrol activity.</title>
        <authorList>
            <person name="Gardiner D."/>
            <person name="Kazan K."/>
            <person name="Vos C."/>
            <person name="Harvey P."/>
        </authorList>
    </citation>
    <scope>NUCLEOTIDE SEQUENCE [LARGE SCALE GENOMIC DNA]</scope>
    <source>
        <strain evidence="13 14">Tr1</strain>
    </source>
</reference>
<dbReference type="EMBL" id="MTYI01000174">
    <property type="protein sequence ID" value="PNP49782.1"/>
    <property type="molecule type" value="Genomic_DNA"/>
</dbReference>
<dbReference type="GO" id="GO:0004601">
    <property type="term" value="F:peroxidase activity"/>
    <property type="evidence" value="ECO:0007669"/>
    <property type="project" value="UniProtKB-KW"/>
</dbReference>
<evidence type="ECO:0000256" key="11">
    <source>
        <dbReference type="PROSITE-ProRule" id="PRU00023"/>
    </source>
</evidence>
<evidence type="ECO:0000256" key="3">
    <source>
        <dbReference type="ARBA" id="ARBA00013239"/>
    </source>
</evidence>
<dbReference type="GO" id="GO:0004497">
    <property type="term" value="F:monooxygenase activity"/>
    <property type="evidence" value="ECO:0007669"/>
    <property type="project" value="InterPro"/>
</dbReference>
<comment type="catalytic activity">
    <reaction evidence="1">
        <text>(9Z,12Z)-octadecadienoate + O2 = (8R,9Z,12Z)-8-hydroperoxyoctadeca-9,12-dienoate</text>
        <dbReference type="Rhea" id="RHEA:25395"/>
        <dbReference type="ChEBI" id="CHEBI:15379"/>
        <dbReference type="ChEBI" id="CHEBI:30245"/>
        <dbReference type="ChEBI" id="CHEBI:58659"/>
        <dbReference type="EC" id="1.13.11.60"/>
    </reaction>
</comment>
<accession>A0A2K0TW87</accession>
<feature type="repeat" description="ANK" evidence="11">
    <location>
        <begin position="1194"/>
        <end position="1226"/>
    </location>
</feature>
<dbReference type="InterPro" id="IPR034812">
    <property type="entry name" value="Ppo-like_N"/>
</dbReference>
<evidence type="ECO:0000256" key="8">
    <source>
        <dbReference type="ARBA" id="ARBA00023004"/>
    </source>
</evidence>
<dbReference type="GO" id="GO:0005506">
    <property type="term" value="F:iron ion binding"/>
    <property type="evidence" value="ECO:0007669"/>
    <property type="project" value="InterPro"/>
</dbReference>
<evidence type="ECO:0000256" key="2">
    <source>
        <dbReference type="ARBA" id="ARBA00011881"/>
    </source>
</evidence>
<dbReference type="SUPFAM" id="SSF48113">
    <property type="entry name" value="Heme-dependent peroxidases"/>
    <property type="match status" value="1"/>
</dbReference>
<dbReference type="PROSITE" id="PS50297">
    <property type="entry name" value="ANK_REP_REGION"/>
    <property type="match status" value="2"/>
</dbReference>
<dbReference type="InterPro" id="IPR010255">
    <property type="entry name" value="Haem_peroxidase_sf"/>
</dbReference>
<dbReference type="CDD" id="cd20612">
    <property type="entry name" value="CYP_LDS-like_C"/>
    <property type="match status" value="1"/>
</dbReference>
<dbReference type="GO" id="GO:0016853">
    <property type="term" value="F:isomerase activity"/>
    <property type="evidence" value="ECO:0007669"/>
    <property type="project" value="UniProtKB-KW"/>
</dbReference>
<dbReference type="GO" id="GO:0006979">
    <property type="term" value="P:response to oxidative stress"/>
    <property type="evidence" value="ECO:0007669"/>
    <property type="project" value="InterPro"/>
</dbReference>
<feature type="region of interest" description="Disordered" evidence="12">
    <location>
        <begin position="1"/>
        <end position="22"/>
    </location>
</feature>
<dbReference type="SUPFAM" id="SSF48403">
    <property type="entry name" value="Ankyrin repeat"/>
    <property type="match status" value="1"/>
</dbReference>
<keyword evidence="7" id="KW-0560">Oxidoreductase</keyword>
<keyword evidence="4" id="KW-0575">Peroxidase</keyword>
<dbReference type="InterPro" id="IPR017972">
    <property type="entry name" value="Cyt_P450_CS"/>
</dbReference>
<dbReference type="Pfam" id="PF00067">
    <property type="entry name" value="p450"/>
    <property type="match status" value="1"/>
</dbReference>
<dbReference type="Gene3D" id="1.10.630.10">
    <property type="entry name" value="Cytochrome P450"/>
    <property type="match status" value="1"/>
</dbReference>
<dbReference type="CDD" id="cd09817">
    <property type="entry name" value="linoleate_diol_synthase_like"/>
    <property type="match status" value="1"/>
</dbReference>
<keyword evidence="6" id="KW-0223">Dioxygenase</keyword>
<keyword evidence="8 10" id="KW-0408">Iron</keyword>
<dbReference type="SMART" id="SM00248">
    <property type="entry name" value="ANK"/>
    <property type="match status" value="2"/>
</dbReference>
<name>A0A2K0TW87_TRIHA</name>
<dbReference type="PANTHER" id="PTHR11903:SF13">
    <property type="entry name" value="LINOLEATE 10R-LIPOXYGENASE"/>
    <property type="match status" value="1"/>
</dbReference>
<dbReference type="InterPro" id="IPR036770">
    <property type="entry name" value="Ankyrin_rpt-contain_sf"/>
</dbReference>
<dbReference type="Gene3D" id="1.10.640.10">
    <property type="entry name" value="Haem peroxidase domain superfamily, animal type"/>
    <property type="match status" value="1"/>
</dbReference>
<feature type="repeat" description="ANK" evidence="11">
    <location>
        <begin position="1227"/>
        <end position="1259"/>
    </location>
</feature>
<dbReference type="GO" id="GO:0006631">
    <property type="term" value="P:fatty acid metabolic process"/>
    <property type="evidence" value="ECO:0007669"/>
    <property type="project" value="UniProtKB-ARBA"/>
</dbReference>
<dbReference type="GO" id="GO:0016705">
    <property type="term" value="F:oxidoreductase activity, acting on paired donors, with incorporation or reduction of molecular oxygen"/>
    <property type="evidence" value="ECO:0007669"/>
    <property type="project" value="InterPro"/>
</dbReference>
<dbReference type="PROSITE" id="PS50292">
    <property type="entry name" value="PEROXIDASE_3"/>
    <property type="match status" value="1"/>
</dbReference>
<dbReference type="PANTHER" id="PTHR11903">
    <property type="entry name" value="PROSTAGLANDIN G/H SYNTHASE"/>
    <property type="match status" value="1"/>
</dbReference>
<evidence type="ECO:0000256" key="10">
    <source>
        <dbReference type="PIRSR" id="PIRSR619791-2"/>
    </source>
</evidence>